<comment type="caution">
    <text evidence="2">The sequence shown here is derived from an EMBL/GenBank/DDBJ whole genome shotgun (WGS) entry which is preliminary data.</text>
</comment>
<sequence>MRDPRSRDAVVTAHPDLLRLDPVVSDPGIDNATAGLWDAPVTRAREADPPLAHGEQPGGTAGGSGRLS</sequence>
<evidence type="ECO:0000313" key="3">
    <source>
        <dbReference type="Proteomes" id="UP000186040"/>
    </source>
</evidence>
<feature type="compositionally biased region" description="Gly residues" evidence="1">
    <location>
        <begin position="56"/>
        <end position="68"/>
    </location>
</feature>
<proteinExistence type="predicted"/>
<feature type="region of interest" description="Disordered" evidence="1">
    <location>
        <begin position="31"/>
        <end position="68"/>
    </location>
</feature>
<dbReference type="STRING" id="1193682.BJP25_04640"/>
<keyword evidence="3" id="KW-1185">Reference proteome</keyword>
<reference evidence="2 3" key="1">
    <citation type="submission" date="2016-10" db="EMBL/GenBank/DDBJ databases">
        <title>The Draft Genome Sequence of Actinokineospora bangkokensis 44EHWT reveals the biosynthetic pathway of antifungal compounds Thailandins with unusual extender unit butylmalonyl-CoA.</title>
        <authorList>
            <person name="Greule A."/>
            <person name="Intra B."/>
            <person name="Flemming S."/>
            <person name="Rommel M.G."/>
            <person name="Panbangred W."/>
            <person name="Bechthold A."/>
        </authorList>
    </citation>
    <scope>NUCLEOTIDE SEQUENCE [LARGE SCALE GENOMIC DNA]</scope>
    <source>
        <strain evidence="2 3">44EHW</strain>
    </source>
</reference>
<protein>
    <submittedName>
        <fullName evidence="2">Uncharacterized protein</fullName>
    </submittedName>
</protein>
<dbReference type="EMBL" id="MKQR01000028">
    <property type="protein sequence ID" value="OLR90244.1"/>
    <property type="molecule type" value="Genomic_DNA"/>
</dbReference>
<gene>
    <name evidence="2" type="ORF">BJP25_04640</name>
</gene>
<accession>A0A1Q9LE03</accession>
<dbReference type="AlphaFoldDB" id="A0A1Q9LE03"/>
<evidence type="ECO:0000313" key="2">
    <source>
        <dbReference type="EMBL" id="OLR90244.1"/>
    </source>
</evidence>
<organism evidence="2 3">
    <name type="scientific">Actinokineospora bangkokensis</name>
    <dbReference type="NCBI Taxonomy" id="1193682"/>
    <lineage>
        <taxon>Bacteria</taxon>
        <taxon>Bacillati</taxon>
        <taxon>Actinomycetota</taxon>
        <taxon>Actinomycetes</taxon>
        <taxon>Pseudonocardiales</taxon>
        <taxon>Pseudonocardiaceae</taxon>
        <taxon>Actinokineospora</taxon>
    </lineage>
</organism>
<name>A0A1Q9LE03_9PSEU</name>
<dbReference type="Proteomes" id="UP000186040">
    <property type="component" value="Unassembled WGS sequence"/>
</dbReference>
<evidence type="ECO:0000256" key="1">
    <source>
        <dbReference type="SAM" id="MobiDB-lite"/>
    </source>
</evidence>